<evidence type="ECO:0000313" key="6">
    <source>
        <dbReference type="EMBL" id="HIU36785.1"/>
    </source>
</evidence>
<dbReference type="PANTHER" id="PTHR33217">
    <property type="entry name" value="TRANSPOSASE FOR INSERTION SEQUENCE ELEMENT IS1081"/>
    <property type="match status" value="1"/>
</dbReference>
<gene>
    <name evidence="6" type="ORF">IAC56_00680</name>
</gene>
<keyword evidence="5" id="KW-0233">DNA recombination</keyword>
<dbReference type="InterPro" id="IPR001207">
    <property type="entry name" value="Transposase_mutator"/>
</dbReference>
<dbReference type="GO" id="GO:0006313">
    <property type="term" value="P:DNA transposition"/>
    <property type="evidence" value="ECO:0007669"/>
    <property type="project" value="InterPro"/>
</dbReference>
<comment type="function">
    <text evidence="1">Required for the transposition of the insertion element.</text>
</comment>
<evidence type="ECO:0000256" key="3">
    <source>
        <dbReference type="ARBA" id="ARBA00022578"/>
    </source>
</evidence>
<dbReference type="PANTHER" id="PTHR33217:SF5">
    <property type="entry name" value="MUTATOR FAMILY TRANSPOSASE"/>
    <property type="match status" value="1"/>
</dbReference>
<keyword evidence="3" id="KW-0815">Transposition</keyword>
<evidence type="ECO:0000256" key="5">
    <source>
        <dbReference type="ARBA" id="ARBA00023172"/>
    </source>
</evidence>
<dbReference type="AlphaFoldDB" id="A0A9D1IG19"/>
<reference evidence="6" key="2">
    <citation type="journal article" date="2021" name="PeerJ">
        <title>Extensive microbial diversity within the chicken gut microbiome revealed by metagenomics and culture.</title>
        <authorList>
            <person name="Gilroy R."/>
            <person name="Ravi A."/>
            <person name="Getino M."/>
            <person name="Pursley I."/>
            <person name="Horton D.L."/>
            <person name="Alikhan N.F."/>
            <person name="Baker D."/>
            <person name="Gharbi K."/>
            <person name="Hall N."/>
            <person name="Watson M."/>
            <person name="Adriaenssens E.M."/>
            <person name="Foster-Nyarko E."/>
            <person name="Jarju S."/>
            <person name="Secka A."/>
            <person name="Antonio M."/>
            <person name="Oren A."/>
            <person name="Chaudhuri R.R."/>
            <person name="La Ragione R."/>
            <person name="Hildebrand F."/>
            <person name="Pallen M.J."/>
        </authorList>
    </citation>
    <scope>NUCLEOTIDE SEQUENCE</scope>
    <source>
        <strain evidence="6">7463</strain>
    </source>
</reference>
<organism evidence="6 7">
    <name type="scientific">Candidatus Aphodousia faecigallinarum</name>
    <dbReference type="NCBI Taxonomy" id="2840677"/>
    <lineage>
        <taxon>Bacteria</taxon>
        <taxon>Pseudomonadati</taxon>
        <taxon>Pseudomonadota</taxon>
        <taxon>Betaproteobacteria</taxon>
        <taxon>Burkholderiales</taxon>
        <taxon>Sutterellaceae</taxon>
        <taxon>Sutterellaceae incertae sedis</taxon>
        <taxon>Candidatus Aphodousia</taxon>
    </lineage>
</organism>
<sequence>SVIRKATTRHKMFPNDEAALKVVYLAIDAASKKWTMPIRNWRLALNRFSIEFGDRITKYL</sequence>
<comment type="similarity">
    <text evidence="2">Belongs to the transposase mutator family.</text>
</comment>
<feature type="non-terminal residue" evidence="6">
    <location>
        <position position="1"/>
    </location>
</feature>
<reference evidence="6" key="1">
    <citation type="submission" date="2020-10" db="EMBL/GenBank/DDBJ databases">
        <authorList>
            <person name="Gilroy R."/>
        </authorList>
    </citation>
    <scope>NUCLEOTIDE SEQUENCE</scope>
    <source>
        <strain evidence="6">7463</strain>
    </source>
</reference>
<protein>
    <submittedName>
        <fullName evidence="6">Transposase</fullName>
    </submittedName>
</protein>
<name>A0A9D1IG19_9BURK</name>
<proteinExistence type="inferred from homology"/>
<keyword evidence="4" id="KW-0238">DNA-binding</keyword>
<evidence type="ECO:0000313" key="7">
    <source>
        <dbReference type="Proteomes" id="UP000824083"/>
    </source>
</evidence>
<dbReference type="Proteomes" id="UP000824083">
    <property type="component" value="Unassembled WGS sequence"/>
</dbReference>
<evidence type="ECO:0000256" key="4">
    <source>
        <dbReference type="ARBA" id="ARBA00023125"/>
    </source>
</evidence>
<evidence type="ECO:0000256" key="1">
    <source>
        <dbReference type="ARBA" id="ARBA00002190"/>
    </source>
</evidence>
<accession>A0A9D1IG19</accession>
<dbReference type="GO" id="GO:0004803">
    <property type="term" value="F:transposase activity"/>
    <property type="evidence" value="ECO:0007669"/>
    <property type="project" value="InterPro"/>
</dbReference>
<comment type="caution">
    <text evidence="6">The sequence shown here is derived from an EMBL/GenBank/DDBJ whole genome shotgun (WGS) entry which is preliminary data.</text>
</comment>
<dbReference type="EMBL" id="DVMY01000018">
    <property type="protein sequence ID" value="HIU36785.1"/>
    <property type="molecule type" value="Genomic_DNA"/>
</dbReference>
<evidence type="ECO:0000256" key="2">
    <source>
        <dbReference type="ARBA" id="ARBA00010961"/>
    </source>
</evidence>
<dbReference type="GO" id="GO:0003677">
    <property type="term" value="F:DNA binding"/>
    <property type="evidence" value="ECO:0007669"/>
    <property type="project" value="UniProtKB-KW"/>
</dbReference>